<dbReference type="AlphaFoldDB" id="A0A8C5CF60"/>
<evidence type="ECO:0000259" key="8">
    <source>
        <dbReference type="PROSITE" id="PS50262"/>
    </source>
</evidence>
<dbReference type="PROSITE" id="PS50262">
    <property type="entry name" value="G_PROTEIN_RECEP_F1_2"/>
    <property type="match status" value="1"/>
</dbReference>
<dbReference type="GO" id="GO:0004930">
    <property type="term" value="F:G protein-coupled receptor activity"/>
    <property type="evidence" value="ECO:0007669"/>
    <property type="project" value="UniProtKB-KW"/>
</dbReference>
<name>A0A8C5CF60_GADMO</name>
<feature type="domain" description="G-protein coupled receptors family 1 profile" evidence="8">
    <location>
        <begin position="37"/>
        <end position="277"/>
    </location>
</feature>
<evidence type="ECO:0000256" key="5">
    <source>
        <dbReference type="ARBA" id="ARBA00023224"/>
    </source>
</evidence>
<keyword evidence="4 7" id="KW-0472">Membrane</keyword>
<keyword evidence="6" id="KW-0297">G-protein coupled receptor</keyword>
<dbReference type="GO" id="GO:0005886">
    <property type="term" value="C:plasma membrane"/>
    <property type="evidence" value="ECO:0007669"/>
    <property type="project" value="UniProtKB-SubCell"/>
</dbReference>
<reference evidence="9" key="2">
    <citation type="submission" date="2025-09" db="UniProtKB">
        <authorList>
            <consortium name="Ensembl"/>
        </authorList>
    </citation>
    <scope>IDENTIFICATION</scope>
</reference>
<feature type="transmembrane region" description="Helical" evidence="7">
    <location>
        <begin position="136"/>
        <end position="156"/>
    </location>
</feature>
<comment type="subcellular location">
    <subcellularLocation>
        <location evidence="7">Cell membrane</location>
        <topology evidence="7">Multi-pass membrane protein</topology>
    </subcellularLocation>
    <subcellularLocation>
        <location evidence="1">Membrane</location>
        <topology evidence="1">Multi-pass membrane protein</topology>
    </subcellularLocation>
</comment>
<keyword evidence="7" id="KW-0552">Olfaction</keyword>
<dbReference type="InterPro" id="IPR000725">
    <property type="entry name" value="Olfact_rcpt"/>
</dbReference>
<feature type="transmembrane region" description="Helical" evidence="7">
    <location>
        <begin position="193"/>
        <end position="211"/>
    </location>
</feature>
<organism evidence="9 10">
    <name type="scientific">Gadus morhua</name>
    <name type="common">Atlantic cod</name>
    <dbReference type="NCBI Taxonomy" id="8049"/>
    <lineage>
        <taxon>Eukaryota</taxon>
        <taxon>Metazoa</taxon>
        <taxon>Chordata</taxon>
        <taxon>Craniata</taxon>
        <taxon>Vertebrata</taxon>
        <taxon>Euteleostomi</taxon>
        <taxon>Actinopterygii</taxon>
        <taxon>Neopterygii</taxon>
        <taxon>Teleostei</taxon>
        <taxon>Neoteleostei</taxon>
        <taxon>Acanthomorphata</taxon>
        <taxon>Zeiogadaria</taxon>
        <taxon>Gadariae</taxon>
        <taxon>Gadiformes</taxon>
        <taxon>Gadoidei</taxon>
        <taxon>Gadidae</taxon>
        <taxon>Gadus</taxon>
    </lineage>
</organism>
<dbReference type="PRINTS" id="PR00237">
    <property type="entry name" value="GPCRRHODOPSN"/>
</dbReference>
<dbReference type="PRINTS" id="PR00245">
    <property type="entry name" value="OLFACTORYR"/>
</dbReference>
<sequence>LYNNCLVLTMESLDIPPGYIYPAFVFGTLTYVIILFCNILVFTTIVFTKSLHSPMFILLLNLPILDIMGATALLPQLLHSILTNDRSVSYPGCFLQALLIHISGGGDFLFLTAMAYDRYIAICLPLRYHSLLTFNVLIRIIVGVWLSIIIIMGVLLCTTTQFKLCMNNIVDIFCNTPSLVKLTCEDTSVNRNYAGPVIIVTYTYIQILLTCMKNKHPDARGKALQTCGTHLVFFLFFQFICIIALMAHRFERVSPNIRRALGVSVIVFPPVLNPLIYGLNTKELQINMIKIIKRASHEPVSRCEKAEARYALSNSSVKLSD</sequence>
<comment type="similarity">
    <text evidence="6">Belongs to the G-protein coupled receptor 1 family.</text>
</comment>
<feature type="transmembrane region" description="Helical" evidence="7">
    <location>
        <begin position="20"/>
        <end position="48"/>
    </location>
</feature>
<dbReference type="Proteomes" id="UP000694546">
    <property type="component" value="Chromosome 16"/>
</dbReference>
<dbReference type="Ensembl" id="ENSGMOT00000008045.2">
    <property type="protein sequence ID" value="ENSGMOP00000061547.1"/>
    <property type="gene ID" value="ENSGMOG00000034604.1"/>
</dbReference>
<protein>
    <recommendedName>
        <fullName evidence="7">Olfactory receptor</fullName>
    </recommendedName>
</protein>
<evidence type="ECO:0000256" key="7">
    <source>
        <dbReference type="RuleBase" id="RU363047"/>
    </source>
</evidence>
<keyword evidence="7" id="KW-1003">Cell membrane</keyword>
<feature type="transmembrane region" description="Helical" evidence="7">
    <location>
        <begin position="260"/>
        <end position="280"/>
    </location>
</feature>
<dbReference type="InterPro" id="IPR000276">
    <property type="entry name" value="GPCR_Rhodpsn"/>
</dbReference>
<evidence type="ECO:0000256" key="2">
    <source>
        <dbReference type="ARBA" id="ARBA00022692"/>
    </source>
</evidence>
<evidence type="ECO:0000313" key="10">
    <source>
        <dbReference type="Proteomes" id="UP000694546"/>
    </source>
</evidence>
<evidence type="ECO:0000256" key="1">
    <source>
        <dbReference type="ARBA" id="ARBA00004141"/>
    </source>
</evidence>
<dbReference type="Pfam" id="PF13853">
    <property type="entry name" value="7tm_4"/>
    <property type="match status" value="1"/>
</dbReference>
<keyword evidence="6" id="KW-0675">Receptor</keyword>
<proteinExistence type="inferred from homology"/>
<keyword evidence="3 7" id="KW-1133">Transmembrane helix</keyword>
<dbReference type="PROSITE" id="PS00237">
    <property type="entry name" value="G_PROTEIN_RECEP_F1_1"/>
    <property type="match status" value="1"/>
</dbReference>
<dbReference type="Gene3D" id="1.20.1070.10">
    <property type="entry name" value="Rhodopsin 7-helix transmembrane proteins"/>
    <property type="match status" value="1"/>
</dbReference>
<keyword evidence="10" id="KW-1185">Reference proteome</keyword>
<dbReference type="GeneTree" id="ENSGT00940000165062"/>
<evidence type="ECO:0000313" key="9">
    <source>
        <dbReference type="Ensembl" id="ENSGMOP00000061547.1"/>
    </source>
</evidence>
<feature type="transmembrane region" description="Helical" evidence="7">
    <location>
        <begin position="231"/>
        <end position="248"/>
    </location>
</feature>
<feature type="transmembrane region" description="Helical" evidence="7">
    <location>
        <begin position="55"/>
        <end position="74"/>
    </location>
</feature>
<keyword evidence="7" id="KW-0716">Sensory transduction</keyword>
<evidence type="ECO:0000256" key="4">
    <source>
        <dbReference type="ARBA" id="ARBA00023136"/>
    </source>
</evidence>
<dbReference type="PANTHER" id="PTHR26451">
    <property type="entry name" value="G_PROTEIN_RECEP_F1_2 DOMAIN-CONTAINING PROTEIN"/>
    <property type="match status" value="1"/>
</dbReference>
<dbReference type="GO" id="GO:0004984">
    <property type="term" value="F:olfactory receptor activity"/>
    <property type="evidence" value="ECO:0007669"/>
    <property type="project" value="InterPro"/>
</dbReference>
<dbReference type="InterPro" id="IPR017452">
    <property type="entry name" value="GPCR_Rhodpsn_7TM"/>
</dbReference>
<dbReference type="OMA" id="DIFCNTP"/>
<keyword evidence="5 6" id="KW-0807">Transducer</keyword>
<dbReference type="SUPFAM" id="SSF81321">
    <property type="entry name" value="Family A G protein-coupled receptor-like"/>
    <property type="match status" value="1"/>
</dbReference>
<dbReference type="PANTHER" id="PTHR26451:SF854">
    <property type="entry name" value="ODORANT RECEPTOR-RELATED"/>
    <property type="match status" value="1"/>
</dbReference>
<reference evidence="9" key="1">
    <citation type="submission" date="2025-08" db="UniProtKB">
        <authorList>
            <consortium name="Ensembl"/>
        </authorList>
    </citation>
    <scope>IDENTIFICATION</scope>
</reference>
<evidence type="ECO:0000256" key="3">
    <source>
        <dbReference type="ARBA" id="ARBA00022989"/>
    </source>
</evidence>
<feature type="transmembrane region" description="Helical" evidence="7">
    <location>
        <begin position="94"/>
        <end position="116"/>
    </location>
</feature>
<evidence type="ECO:0000256" key="6">
    <source>
        <dbReference type="RuleBase" id="RU000688"/>
    </source>
</evidence>
<keyword evidence="2 6" id="KW-0812">Transmembrane</keyword>
<dbReference type="InterPro" id="IPR052921">
    <property type="entry name" value="GPCR1_Superfamily_Member"/>
</dbReference>
<dbReference type="GO" id="GO:0005549">
    <property type="term" value="F:odorant binding"/>
    <property type="evidence" value="ECO:0007669"/>
    <property type="project" value="TreeGrafter"/>
</dbReference>
<accession>A0A8C5CF60</accession>